<dbReference type="PANTHER" id="PTHR46127">
    <property type="entry name" value="CILIA- AND FLAGELLA-ASSOCIATED PROTEIN 65"/>
    <property type="match status" value="1"/>
</dbReference>
<organism evidence="8 9">
    <name type="scientific">Physocladia obscura</name>
    <dbReference type="NCBI Taxonomy" id="109957"/>
    <lineage>
        <taxon>Eukaryota</taxon>
        <taxon>Fungi</taxon>
        <taxon>Fungi incertae sedis</taxon>
        <taxon>Chytridiomycota</taxon>
        <taxon>Chytridiomycota incertae sedis</taxon>
        <taxon>Chytridiomycetes</taxon>
        <taxon>Chytridiales</taxon>
        <taxon>Chytriomycetaceae</taxon>
        <taxon>Physocladia</taxon>
    </lineage>
</organism>
<feature type="compositionally biased region" description="Basic and acidic residues" evidence="6">
    <location>
        <begin position="787"/>
        <end position="805"/>
    </location>
</feature>
<keyword evidence="3" id="KW-0963">Cytoplasm</keyword>
<name>A0AAD5XGG3_9FUNG</name>
<evidence type="ECO:0000259" key="7">
    <source>
        <dbReference type="Pfam" id="PF22544"/>
    </source>
</evidence>
<keyword evidence="9" id="KW-1185">Reference proteome</keyword>
<feature type="region of interest" description="Disordered" evidence="6">
    <location>
        <begin position="2865"/>
        <end position="2911"/>
    </location>
</feature>
<evidence type="ECO:0000256" key="3">
    <source>
        <dbReference type="ARBA" id="ARBA00022490"/>
    </source>
</evidence>
<evidence type="ECO:0000313" key="9">
    <source>
        <dbReference type="Proteomes" id="UP001211907"/>
    </source>
</evidence>
<dbReference type="Pfam" id="PF22544">
    <property type="entry name" value="HYDIN_VesB_CFA65-like_Ig"/>
    <property type="match status" value="2"/>
</dbReference>
<proteinExistence type="predicted"/>
<feature type="domain" description="HYDIN/VesB/CFA65-like Ig-like" evidence="7">
    <location>
        <begin position="2060"/>
        <end position="2127"/>
    </location>
</feature>
<dbReference type="GO" id="GO:0005737">
    <property type="term" value="C:cytoplasm"/>
    <property type="evidence" value="ECO:0007669"/>
    <property type="project" value="UniProtKB-SubCell"/>
</dbReference>
<feature type="region of interest" description="Disordered" evidence="6">
    <location>
        <begin position="3119"/>
        <end position="3166"/>
    </location>
</feature>
<sequence>MNSNKPKTRAVGARKDAVQIKTLSDLVKSLIKRQQAPKTKGSRLWEKLREHVLSGISELPLFVKKRGIFASLLTESEAQSSSFLDNIETLWTLVHRHSSEILQRRNASGSNNSVDSTTEFVAAGWATIKEAKFRAARTKQTNISNDASSEFAKKQIKTADVSIKNDAEDSKDSDEINILAPIEDLDAMAMDDLLPRKSTAVGKSRRQSMFHAMTPASTMHTSNGLGIEGLTFDTVPNINVTSELRIIADGLYSQPLVEADYYTVQVNFNRGWKLMLLGLTQAESFSRYMAMCALKVAIPVINDTLLDYSTVQVCLINWYEGIKKISTELAISTYERKENRLKAIYLLGIIAYQLGFVREHDSMLLKVFRELVKKLMDIQFKERKLSTDEKLKFQMENRALKVYLIHAIGKFTCNPSQNSRYMEDLTVFALHHEFENGDTKVSLKSDGDLKKDSPTAPLFVIKSILNVLVHDVKPTEQNEKYLGAIFKSYVSPLLKVSTQGIQMVAVQFVGNWLPVTNEDNGILAIDALQSGLKHLKELGVENFDKEVYEKEMSHFKKKMVAEESKIALRTKLMKQLLMVPGTYSRLTPVPDHPGFFANNNTSMFNTKAIAVGLPIHPKSNILISRPIPSVPGVPVSATTIPPVFMEQTWFEKLPIPQCYFEAMERAGCTPGLPMGYSYCPTRPIDVYAMKGLEKPKKGTISRGAQHQLSITAPARRKSSFAGFRRPSFAPPNLRKMSEESEVSTPEDSVLPTGFGFVKRRGTILRLDIEKSSPNLEYPIPTGTTRTPPKEDGQRGDARDNKSDHSRNKKPPAGFLSICPFNGFDPDAADRNGQNPSAIYFKNDLDDDEANSILPFGFTFNKNPILWPHKNLSLKTITNTTDFTIYSPVLFDIIQPGSSYLQQILCQVVGIDKDISAVSVRHKANSNLLSAGANFNLFIRNRTNLSRWSCINLQVVDEDYRQAINYTAQKQRNSLQRSNKSLTSLYAAVQNSDGDNRQTAAVFNPGTPVAAGFTSNEDPYFAPPITIPSLPAAYTSDMIPYYGKLPLLKPQPAGMTTDGIRFYHTDGSIPEGSRNLIGGYDNSGQPFYIPKGCLLPAPSGFTSDGISFFDVPTILNQKGVMLLPVPEKNRQNWPIFDEEDDSIAQMELGPDGKSVAKQIDSKQLLHDLLMNLKATQAEINKTLKADRTHITGTIRRLKDVNREVGQTSNFDDDEEILEPDDVMKFLKEGESFAYLKPTNIKVQLDPMLVEFQSMHAPVNKNIVMRYRTNRGDREERDFFISVEPVDVFTVPIFHVKLQGEGMSSILVTFNPIAVHSERITGSLSLIDESGKELVSCVLVGVRQSFIKITPSSIDAGWMLPEKRKEVALKIENLSSTSVFLTLELSSEANARVAVATAAAMLRKNDANAEVNERTVEEMKKKGFVLSQRELKLQPSECKYIAVFFEPYNLGRFVDGIEVSAPGGDLTRVSLNGVSGIPIALYPENAENSLAGGNALSPERVEFMKKFSKGASKEKVHTPLSDLDVSILQNMMSATADKNTRREAHTVDFGICNPHSEPNSMRCVTIMNLSDAPISIGLYPHLSALKCNYLVNIPQRSAITVEIVLNIRECTKGNIKSAIEVICPDFQNIPLYVKGFVGQPLYFNTWDIAYFRPCAVGVTDQMSLTIVNESQYDIEFVIDGLDSTDRNARGLSFFTSQFSDDENQMSTILALNAYPVVFSFTARQRGPYLKQIGFKLSEKFGKIFIPACPSGNRLVLIGICFEPWFHSPGTSPDKNSLELMRLWMSHPKRVLDEYQQYHTERNKRFELIEFNEIYKQRSNPEEFDVILTKESVTFRQPNRSAYDDPMSNRRTQIQSLMAKNQSNLNVPIILIASTQFNIEPQSKILKFGTSEVADIMFVPPLDLLESVTLVGFAAVISDDDHRLHAIQVYSKPAVDFLIFPSCGRDGMILLDFGRVETSTNGFDVNTKWLLMINNFSQCYSWNLKFVNAKSKFNPFETGVSFGELDPRESFPIRFNFRSDASGIFESIVEISIKDATDRSAKPIRLPTIVLRAHSVITAMSGFPESIDFGSSVAFQTKTVTFALNNNGVIEAKVLLYCKAPFAVEPKSFELPPKGIQDITVSFMPTESRTSVGRVQIFANQRLYMIPASGSGGTADLICEMYGSKDVDFGTQKEGTIAWVSIYLTNKGTLPLSLNAATATRPELIKLEYCGITSTIPYSGNQSNKNPVSVRKNYWAILRRKFSVYVALKGMSKGNIFGLHHNSVSKRKDSFVQQLGVIVSVLRLTPSFNAHGQTLIPLVPELRPFYSYHFRVGYLCKYQPVKDTSLHFHYKPITTGNDESDQSTIREMSIGLTGKVYRPLEFLPSSFDFGITAVEFIEDSWKKLANGAEEQPSKAVTNLSVLNMSFEAQNLTLDFLTPEFKISGKTWSVSAGEKILIPIEFRPPKQQTQYRGEARFIHNGEKKAISLTGTGASAELVADDSVDFGSVKLGSVSQHNLRLCNRGLLDCRFMMDITQKGNHFRFTDDEPYEYEGVIISGCAELIELECCCDFVISSKATISLKWEKVPGGVWESISIPLLVQIGLPVFKLGSLELDFKTTYINVNKTLEFVVTNDGNAACYWAIESSSPLLKIVPENGTIMAGTTMALEVTFVPENFDNLSAEIAFFTDAGRKTVMCYGLVGIPYLMIPRNFLDINFGISAVDKAQTRTISMSNTGPKPIIFEIIIQNTLEDGVTTDSEFEVFFVNPANGTLAPGMSQTVLIQAIPKRYGSAISANFIVNTRDGERYVGIVTVTGGKAIIKIAPPTVLREDGGDEVKTAEFSPADIENMEEIKQTALFEMTRIALHSHLENLKDVLSGLRTEDLENLETGSREIQGKKSVAGKQKGKLPPKAPILSRSMTPTQPNGAPAAISPRKKKDLQMLQKAEAVIQEKLSREEIRRKSTSSAIYDGSDLRSKVKKALELAHSGGYKRKNSPDKHELDNSKKFEIPKIDTVSESEQTQSEKFLQEMATLESELEVLTTVLKTVNSASQELSFSTPSSSNSSVLLRYHAGSPKKLSQGKTSSVLQTPKSRTSGFTQTPKSRGHNDNNFRKFSTSPNTNLPENKLSEREESVINAETSIIDSDTGFIGTQTSSESLSQKHSTGSLNSSSLPTRSSNSNMQSSTFSTPSYSQDAISRSISGKHEDFKESDPLENLIRLAHHYSTLLNSEKTPDIQQKLIEQINAQIVSSTKGVVKLVKAQLSSSWVPNREFLSTALYQVQQSGIVIEALKVSDPSKNITTENDFNLGLIRSGDKLSNVNLFNLPNMGNIALNFTIKQTLQMKLRPSEFPENDENELFKINPIEGSLEPGNSINFSVSFLTRVAGFYQQGFILESGGETVLSFSITAMSGIPLIQVAPKIVDFGLVSKNKFDIRSIVISNVGTFRDNWRLDAIKSRGAVADDDEELFFPNCCDGVLEARKSVTVDVKFTPKTLGNFTKLYRIIWAGEPCTVEVKGIGGSARLKYELRDVQDLKFGGFDWGVTIVGLNYTKSFTVKNIGNVEGYFHLSHPNSLFRFNLNLDSNGECRIDPGLVMNVVISFDPLYSEKIVEPIQIHLAENPMQQIPLNLVSGTLMWVTIGDANLKNMSIKDVQLISISVINTGTLKLPFDCYLELQDPEMKGFIKTAIPQLDAIKFENGMTLAPGQEISVDIIVTPKKEHRRIRGQLILMAELGNGPNFVKLPFDFWTYDKQLSLDDSKDVSVGRVLVGETASVSRTLTNFGSDRVKYRIRIETIPETGSVDFLNESEMPELKGGKKKPAQKIKRKTSIIKETSWKLKDIAEGYLEPNDCLDLQLTFESLNEHGDEWQNARMIIEKCDNEPSNIWSELSSMKLTGAAGTPKLALSIENIDFGVTGKGILKAAVVTFGNEGNALLSFEIESGWDYDSEIFLENSKMASGKIFPGESFDVIVKFKPMDVQEYISSLVIKTQTETKNLVITGTGALYKFWKDSLPSVVSFGEVMLGEKASQKITVFNDCVYDIEVQPKIFETDPFLNPNQNELNRYLFLEPKLLEISGNSTQTPKDLSSRSYREFEVILKSPLFEAGEKSSLGDIDAEKLIALCTKKENLNYLQLVTLGGDAETGNQRIPVTYKFSMFEMVALSPAKCNVIKKGDAVFEEEDRISIVDFGEVGYEFGGSLTLAVYNRNAFRLVLSAKLADGSKYTVFPVYTTIAPRNSKEFRLELKAVNVAEAGEVESTLNCQDTITFTSQVSYLSNLDIKLNGTYIDEPDRMDFSQPINFGPVRRLFQGSAAIEFRNPVRRALKYKVTIEKDYCDIFFFEREKDIFSGIAKPRANISIPVLFQPKLGTDYLASCLLETDERNFSIILIGQGVNPSIMLSTEDVNFGIIGVGAAEFQIVKITNNSKVEITFKVNISKSIFTIDKSSEDEIKLEPGREHNLKIICSPTEHGIYYKETIEIINLDIPPAQKKVAPFAFLKVEAIGGTCAFNFTPIEENEDPDENEEGIQKTPSIFVNFTKIIQGQRVRKYFEVENCGDTMIDLAISDVDGHEAKDDLEMFSEKTSFTFSPTTILIKPHMKQKFSVIAKGLKVGEDIHFVHIRTRTHMEARIIPIKIKTKILSPESQLGESLKVFSRADNSIDVVLMTKTPDESASNPDLELWKIFIPVVRVSLEMPSEELKCIACVEPNTNLPDISSFVIRPPALPKEIAQRVKKWYAGRTSMALDEANKLTPKTSQRRQEALEWVRPVEKQVWLEKKPGVSRPERRI</sequence>
<evidence type="ECO:0000256" key="4">
    <source>
        <dbReference type="ARBA" id="ARBA00023069"/>
    </source>
</evidence>
<comment type="caution">
    <text evidence="8">The sequence shown here is derived from an EMBL/GenBank/DDBJ whole genome shotgun (WGS) entry which is preliminary data.</text>
</comment>
<evidence type="ECO:0000256" key="1">
    <source>
        <dbReference type="ARBA" id="ARBA00004138"/>
    </source>
</evidence>
<feature type="compositionally biased region" description="Low complexity" evidence="6">
    <location>
        <begin position="3140"/>
        <end position="3162"/>
    </location>
</feature>
<feature type="region of interest" description="Disordered" evidence="6">
    <location>
        <begin position="769"/>
        <end position="813"/>
    </location>
</feature>
<feature type="compositionally biased region" description="Polar residues" evidence="6">
    <location>
        <begin position="3086"/>
        <end position="3097"/>
    </location>
</feature>
<dbReference type="PANTHER" id="PTHR46127:SF1">
    <property type="entry name" value="CILIA- AND FLAGELLA-ASSOCIATED PROTEIN 65"/>
    <property type="match status" value="1"/>
</dbReference>
<feature type="compositionally biased region" description="Polar residues" evidence="6">
    <location>
        <begin position="3119"/>
        <end position="3139"/>
    </location>
</feature>
<dbReference type="InterPro" id="IPR053879">
    <property type="entry name" value="HYDIN_VesB_CFA65-like_Ig"/>
</dbReference>
<protein>
    <recommendedName>
        <fullName evidence="7">HYDIN/VesB/CFA65-like Ig-like domain-containing protein</fullName>
    </recommendedName>
</protein>
<gene>
    <name evidence="8" type="ORF">HK100_000909</name>
</gene>
<feature type="compositionally biased region" description="Polar residues" evidence="6">
    <location>
        <begin position="3054"/>
        <end position="3076"/>
    </location>
</feature>
<dbReference type="InterPro" id="IPR052614">
    <property type="entry name" value="CFAP65"/>
</dbReference>
<evidence type="ECO:0000256" key="2">
    <source>
        <dbReference type="ARBA" id="ARBA00004496"/>
    </source>
</evidence>
<evidence type="ECO:0000256" key="5">
    <source>
        <dbReference type="ARBA" id="ARBA00023273"/>
    </source>
</evidence>
<evidence type="ECO:0000313" key="8">
    <source>
        <dbReference type="EMBL" id="KAJ3137190.1"/>
    </source>
</evidence>
<comment type="subcellular location">
    <subcellularLocation>
        <location evidence="1">Cell projection</location>
        <location evidence="1">Cilium</location>
    </subcellularLocation>
    <subcellularLocation>
        <location evidence="2">Cytoplasm</location>
    </subcellularLocation>
</comment>
<feature type="region of interest" description="Disordered" evidence="6">
    <location>
        <begin position="3047"/>
        <end position="3105"/>
    </location>
</feature>
<keyword evidence="4" id="KW-0969">Cilium</keyword>
<dbReference type="EMBL" id="JADGJH010000119">
    <property type="protein sequence ID" value="KAJ3137190.1"/>
    <property type="molecule type" value="Genomic_DNA"/>
</dbReference>
<keyword evidence="5" id="KW-0966">Cell projection</keyword>
<feature type="region of interest" description="Disordered" evidence="6">
    <location>
        <begin position="721"/>
        <end position="751"/>
    </location>
</feature>
<accession>A0AAD5XGG3</accession>
<dbReference type="Gene3D" id="2.60.40.10">
    <property type="entry name" value="Immunoglobulins"/>
    <property type="match status" value="8"/>
</dbReference>
<reference evidence="8" key="1">
    <citation type="submission" date="2020-05" db="EMBL/GenBank/DDBJ databases">
        <title>Phylogenomic resolution of chytrid fungi.</title>
        <authorList>
            <person name="Stajich J.E."/>
            <person name="Amses K."/>
            <person name="Simmons R."/>
            <person name="Seto K."/>
            <person name="Myers J."/>
            <person name="Bonds A."/>
            <person name="Quandt C.A."/>
            <person name="Barry K."/>
            <person name="Liu P."/>
            <person name="Grigoriev I."/>
            <person name="Longcore J.E."/>
            <person name="James T.Y."/>
        </authorList>
    </citation>
    <scope>NUCLEOTIDE SEQUENCE</scope>
    <source>
        <strain evidence="8">JEL0513</strain>
    </source>
</reference>
<dbReference type="Proteomes" id="UP001211907">
    <property type="component" value="Unassembled WGS sequence"/>
</dbReference>
<evidence type="ECO:0000256" key="6">
    <source>
        <dbReference type="SAM" id="MobiDB-lite"/>
    </source>
</evidence>
<dbReference type="GO" id="GO:0005929">
    <property type="term" value="C:cilium"/>
    <property type="evidence" value="ECO:0007669"/>
    <property type="project" value="UniProtKB-SubCell"/>
</dbReference>
<feature type="domain" description="HYDIN/VesB/CFA65-like Ig-like" evidence="7">
    <location>
        <begin position="2583"/>
        <end position="2668"/>
    </location>
</feature>
<dbReference type="InterPro" id="IPR013783">
    <property type="entry name" value="Ig-like_fold"/>
</dbReference>